<proteinExistence type="predicted"/>
<feature type="compositionally biased region" description="Polar residues" evidence="1">
    <location>
        <begin position="93"/>
        <end position="125"/>
    </location>
</feature>
<keyword evidence="3" id="KW-1185">Reference proteome</keyword>
<name>A0A0C9V0N7_SPHS4</name>
<feature type="region of interest" description="Disordered" evidence="1">
    <location>
        <begin position="147"/>
        <end position="176"/>
    </location>
</feature>
<evidence type="ECO:0000313" key="3">
    <source>
        <dbReference type="Proteomes" id="UP000054279"/>
    </source>
</evidence>
<dbReference type="EMBL" id="KN837251">
    <property type="protein sequence ID" value="KIJ30950.1"/>
    <property type="molecule type" value="Genomic_DNA"/>
</dbReference>
<dbReference type="HOGENOM" id="CLU_1526112_0_0_1"/>
<protein>
    <submittedName>
        <fullName evidence="2">Uncharacterized protein</fullName>
    </submittedName>
</protein>
<dbReference type="AlphaFoldDB" id="A0A0C9V0N7"/>
<feature type="region of interest" description="Disordered" evidence="1">
    <location>
        <begin position="93"/>
        <end position="130"/>
    </location>
</feature>
<reference evidence="2 3" key="1">
    <citation type="submission" date="2014-06" db="EMBL/GenBank/DDBJ databases">
        <title>Evolutionary Origins and Diversification of the Mycorrhizal Mutualists.</title>
        <authorList>
            <consortium name="DOE Joint Genome Institute"/>
            <consortium name="Mycorrhizal Genomics Consortium"/>
            <person name="Kohler A."/>
            <person name="Kuo A."/>
            <person name="Nagy L.G."/>
            <person name="Floudas D."/>
            <person name="Copeland A."/>
            <person name="Barry K.W."/>
            <person name="Cichocki N."/>
            <person name="Veneault-Fourrey C."/>
            <person name="LaButti K."/>
            <person name="Lindquist E.A."/>
            <person name="Lipzen A."/>
            <person name="Lundell T."/>
            <person name="Morin E."/>
            <person name="Murat C."/>
            <person name="Riley R."/>
            <person name="Ohm R."/>
            <person name="Sun H."/>
            <person name="Tunlid A."/>
            <person name="Henrissat B."/>
            <person name="Grigoriev I.V."/>
            <person name="Hibbett D.S."/>
            <person name="Martin F."/>
        </authorList>
    </citation>
    <scope>NUCLEOTIDE SEQUENCE [LARGE SCALE GENOMIC DNA]</scope>
    <source>
        <strain evidence="2 3">SS14</strain>
    </source>
</reference>
<feature type="compositionally biased region" description="Polar residues" evidence="1">
    <location>
        <begin position="147"/>
        <end position="158"/>
    </location>
</feature>
<gene>
    <name evidence="2" type="ORF">M422DRAFT_267471</name>
</gene>
<accession>A0A0C9V0N7</accession>
<organism evidence="2 3">
    <name type="scientific">Sphaerobolus stellatus (strain SS14)</name>
    <dbReference type="NCBI Taxonomy" id="990650"/>
    <lineage>
        <taxon>Eukaryota</taxon>
        <taxon>Fungi</taxon>
        <taxon>Dikarya</taxon>
        <taxon>Basidiomycota</taxon>
        <taxon>Agaricomycotina</taxon>
        <taxon>Agaricomycetes</taxon>
        <taxon>Phallomycetidae</taxon>
        <taxon>Geastrales</taxon>
        <taxon>Sphaerobolaceae</taxon>
        <taxon>Sphaerobolus</taxon>
    </lineage>
</organism>
<dbReference type="Proteomes" id="UP000054279">
    <property type="component" value="Unassembled WGS sequence"/>
</dbReference>
<sequence>MSSNSNPISSVNGKDICKDELTKNLTDKDAMEEDDEIVVVGHQYQDGTPYITYTHAEEKIIPNNADVNVTSTRPPSHGGSVSQNAFNNYLTVPSSATSNANESVSRSTASSCTRWTRASSSVPSRDQQEHKATPLGHLCFASYPTTDTHSLLSTSRDAPSSCDICTRTAPKSNTKS</sequence>
<evidence type="ECO:0000313" key="2">
    <source>
        <dbReference type="EMBL" id="KIJ30950.1"/>
    </source>
</evidence>
<evidence type="ECO:0000256" key="1">
    <source>
        <dbReference type="SAM" id="MobiDB-lite"/>
    </source>
</evidence>